<name>A0AAF0J880_9BASI</name>
<dbReference type="InterPro" id="IPR036390">
    <property type="entry name" value="WH_DNA-bd_sf"/>
</dbReference>
<organism evidence="7 8">
    <name type="scientific">Malassezia cuniculi</name>
    <dbReference type="NCBI Taxonomy" id="948313"/>
    <lineage>
        <taxon>Eukaryota</taxon>
        <taxon>Fungi</taxon>
        <taxon>Dikarya</taxon>
        <taxon>Basidiomycota</taxon>
        <taxon>Ustilaginomycotina</taxon>
        <taxon>Malasseziomycetes</taxon>
        <taxon>Malasseziales</taxon>
        <taxon>Malasseziaceae</taxon>
        <taxon>Malassezia</taxon>
    </lineage>
</organism>
<sequence length="382" mass="42377">MPPKRADSTAALSQLEKRIYQQVHSAPGHTLPGGDLSAQIDDVPIEEQLLAINSLLKKSLFNAQKGPSGIQYVAVSRDEASMLGGMDANERIIYNHIKDARNEGIWTKMIKARTNLHQTIITRCLKTLEQKQLVKSVKSVKYPTRKIYMLYDLTPSIELSGGPWYTDNELDTGFIHELSMACLRYIQSRSWPKEGRSSALYPATHTAELPTASCVHTYLKNARLTDTQLEQEHVVALLDLLIYDKEIEKIPMLPGAGGVRAGVKRGGDQSDSDSSDSDTLSRSRRSHKHRKQKGASLHSDSESSASEEVQTAEKEVHEEPAEEAIDDDEEYTPAHVPYVYRAVKSTLPPIGTDAPPDGVPLNIGWFQGSVNFDDDNQAVKTE</sequence>
<evidence type="ECO:0000256" key="5">
    <source>
        <dbReference type="ARBA" id="ARBA00023242"/>
    </source>
</evidence>
<evidence type="ECO:0000256" key="2">
    <source>
        <dbReference type="ARBA" id="ARBA00011038"/>
    </source>
</evidence>
<dbReference type="AlphaFoldDB" id="A0AAF0J880"/>
<dbReference type="GO" id="GO:0005737">
    <property type="term" value="C:cytoplasm"/>
    <property type="evidence" value="ECO:0007669"/>
    <property type="project" value="UniProtKB-ARBA"/>
</dbReference>
<dbReference type="FunFam" id="1.10.10.10:FF:000116">
    <property type="entry name" value="DNA-directed RNA polymerase III subunit RPC6"/>
    <property type="match status" value="1"/>
</dbReference>
<accession>A0AAF0J880</accession>
<dbReference type="Pfam" id="PF05158">
    <property type="entry name" value="RNA_pol_Rpc34"/>
    <property type="match status" value="1"/>
</dbReference>
<proteinExistence type="inferred from homology"/>
<dbReference type="Proteomes" id="UP001219933">
    <property type="component" value="Chromosome 5"/>
</dbReference>
<keyword evidence="8" id="KW-1185">Reference proteome</keyword>
<feature type="compositionally biased region" description="Low complexity" evidence="6">
    <location>
        <begin position="296"/>
        <end position="308"/>
    </location>
</feature>
<feature type="compositionally biased region" description="Basic residues" evidence="6">
    <location>
        <begin position="282"/>
        <end position="293"/>
    </location>
</feature>
<dbReference type="InterPro" id="IPR036388">
    <property type="entry name" value="WH-like_DNA-bd_sf"/>
</dbReference>
<evidence type="ECO:0000256" key="4">
    <source>
        <dbReference type="ARBA" id="ARBA00023163"/>
    </source>
</evidence>
<comment type="subcellular location">
    <subcellularLocation>
        <location evidence="1">Nucleus</location>
    </subcellularLocation>
</comment>
<keyword evidence="4" id="KW-0804">Transcription</keyword>
<protein>
    <submittedName>
        <fullName evidence="7">34-kDa subunit of RNA polymerase III (C)</fullName>
    </submittedName>
</protein>
<evidence type="ECO:0000256" key="3">
    <source>
        <dbReference type="ARBA" id="ARBA00022478"/>
    </source>
</evidence>
<evidence type="ECO:0000313" key="8">
    <source>
        <dbReference type="Proteomes" id="UP001219933"/>
    </source>
</evidence>
<dbReference type="InterPro" id="IPR007832">
    <property type="entry name" value="RNA_pol_Rpc34"/>
</dbReference>
<dbReference type="InterPro" id="IPR016049">
    <property type="entry name" value="RNA_pol_Rpc34-like"/>
</dbReference>
<keyword evidence="5" id="KW-0539">Nucleus</keyword>
<evidence type="ECO:0000256" key="1">
    <source>
        <dbReference type="ARBA" id="ARBA00004123"/>
    </source>
</evidence>
<feature type="region of interest" description="Disordered" evidence="6">
    <location>
        <begin position="254"/>
        <end position="333"/>
    </location>
</feature>
<feature type="compositionally biased region" description="Acidic residues" evidence="6">
    <location>
        <begin position="320"/>
        <end position="331"/>
    </location>
</feature>
<reference evidence="7" key="1">
    <citation type="submission" date="2023-03" db="EMBL/GenBank/DDBJ databases">
        <title>Mating type loci evolution in Malassezia.</title>
        <authorList>
            <person name="Coelho M.A."/>
        </authorList>
    </citation>
    <scope>NUCLEOTIDE SEQUENCE</scope>
    <source>
        <strain evidence="7">CBS 11721</strain>
    </source>
</reference>
<dbReference type="SUPFAM" id="SSF46785">
    <property type="entry name" value="Winged helix' DNA-binding domain"/>
    <property type="match status" value="1"/>
</dbReference>
<dbReference type="EMBL" id="CP119881">
    <property type="protein sequence ID" value="WFD36509.1"/>
    <property type="molecule type" value="Genomic_DNA"/>
</dbReference>
<dbReference type="PANTHER" id="PTHR12780">
    <property type="entry name" value="RNA POLYMERASE III DNA DIRECTED , 39KD SUBUNIT-RELATED"/>
    <property type="match status" value="1"/>
</dbReference>
<dbReference type="GO" id="GO:0006383">
    <property type="term" value="P:transcription by RNA polymerase III"/>
    <property type="evidence" value="ECO:0007669"/>
    <property type="project" value="InterPro"/>
</dbReference>
<dbReference type="GO" id="GO:0005666">
    <property type="term" value="C:RNA polymerase III complex"/>
    <property type="evidence" value="ECO:0007669"/>
    <property type="project" value="InterPro"/>
</dbReference>
<evidence type="ECO:0000313" key="7">
    <source>
        <dbReference type="EMBL" id="WFD36509.1"/>
    </source>
</evidence>
<gene>
    <name evidence="7" type="primary">RPC34</name>
    <name evidence="7" type="ORF">MCUN1_003392</name>
</gene>
<evidence type="ECO:0000256" key="6">
    <source>
        <dbReference type="SAM" id="MobiDB-lite"/>
    </source>
</evidence>
<dbReference type="GO" id="GO:0005654">
    <property type="term" value="C:nucleoplasm"/>
    <property type="evidence" value="ECO:0007669"/>
    <property type="project" value="UniProtKB-ARBA"/>
</dbReference>
<comment type="similarity">
    <text evidence="2">Belongs to the eukaryotic RPC34/RPC39 RNA polymerase subunit family.</text>
</comment>
<keyword evidence="3" id="KW-0240">DNA-directed RNA polymerase</keyword>
<dbReference type="Gene3D" id="1.10.10.10">
    <property type="entry name" value="Winged helix-like DNA-binding domain superfamily/Winged helix DNA-binding domain"/>
    <property type="match status" value="1"/>
</dbReference>